<evidence type="ECO:0000313" key="2">
    <source>
        <dbReference type="Proteomes" id="UP000225564"/>
    </source>
</evidence>
<evidence type="ECO:0000313" key="1">
    <source>
        <dbReference type="EMBL" id="ARM71043.1"/>
    </source>
</evidence>
<proteinExistence type="predicted"/>
<sequence>MGIQTETQAPATNAKETKKAEGWLNLVVKAKDGNYHSVKCYIPLESTNDVHRAMLNKEDGTEFEIIGTVKHNVTKEIEL</sequence>
<dbReference type="Proteomes" id="UP000225564">
    <property type="component" value="Segment"/>
</dbReference>
<accession>A0A1W6JUT3</accession>
<gene>
    <name evidence="1" type="ORF">pVco5_055</name>
</gene>
<name>A0A1W6JUT3_9CAUD</name>
<dbReference type="EMBL" id="KY612839">
    <property type="protein sequence ID" value="ARM71043.1"/>
    <property type="molecule type" value="Genomic_DNA"/>
</dbReference>
<protein>
    <submittedName>
        <fullName evidence="1">Uncharacterized protein</fullName>
    </submittedName>
</protein>
<reference evidence="1 2" key="1">
    <citation type="submission" date="2017-02" db="EMBL/GenBank/DDBJ databases">
        <title>Comeplete genome sequence of Bacteriophage pVco-5, that infects Vibrio corallilyticus.</title>
        <authorList>
            <person name="Kim H.J."/>
            <person name="Park S.C."/>
        </authorList>
    </citation>
    <scope>NUCLEOTIDE SEQUENCE [LARGE SCALE GENOMIC DNA]</scope>
</reference>
<keyword evidence="2" id="KW-1185">Reference proteome</keyword>
<organism evidence="1 2">
    <name type="scientific">Vibrio phage pVco-5</name>
    <dbReference type="NCBI Taxonomy" id="1965485"/>
    <lineage>
        <taxon>Viruses</taxon>
        <taxon>Duplodnaviria</taxon>
        <taxon>Heunggongvirae</taxon>
        <taxon>Uroviricota</taxon>
        <taxon>Caudoviricetes</taxon>
        <taxon>Schitoviridae</taxon>
        <taxon>Vicoquintavirus</taxon>
        <taxon>Vicoquintavirus Pvco5</taxon>
    </lineage>
</organism>